<feature type="transmembrane region" description="Helical" evidence="7">
    <location>
        <begin position="54"/>
        <end position="74"/>
    </location>
</feature>
<feature type="transmembrane region" description="Helical" evidence="7">
    <location>
        <begin position="220"/>
        <end position="236"/>
    </location>
</feature>
<dbReference type="InterPro" id="IPR006153">
    <property type="entry name" value="Cation/H_exchanger_TM"/>
</dbReference>
<dbReference type="PANTHER" id="PTHR42751:SF3">
    <property type="entry name" value="SODIUM_GLUTAMATE SYMPORTER"/>
    <property type="match status" value="1"/>
</dbReference>
<feature type="transmembrane region" description="Helical" evidence="7">
    <location>
        <begin position="272"/>
        <end position="289"/>
    </location>
</feature>
<evidence type="ECO:0000256" key="4">
    <source>
        <dbReference type="ARBA" id="ARBA00022692"/>
    </source>
</evidence>
<dbReference type="RefSeq" id="WP_386819914.1">
    <property type="nucleotide sequence ID" value="NZ_JBHUIT010000010.1"/>
</dbReference>
<dbReference type="Pfam" id="PF00999">
    <property type="entry name" value="Na_H_Exchanger"/>
    <property type="match status" value="1"/>
</dbReference>
<keyword evidence="11" id="KW-1185">Reference proteome</keyword>
<dbReference type="Proteomes" id="UP001597375">
    <property type="component" value="Unassembled WGS sequence"/>
</dbReference>
<dbReference type="Gene3D" id="3.40.50.720">
    <property type="entry name" value="NAD(P)-binding Rossmann-like Domain"/>
    <property type="match status" value="1"/>
</dbReference>
<dbReference type="InterPro" id="IPR003148">
    <property type="entry name" value="RCK_N"/>
</dbReference>
<keyword evidence="5 7" id="KW-1133">Transmembrane helix</keyword>
<feature type="transmembrane region" description="Helical" evidence="7">
    <location>
        <begin position="116"/>
        <end position="135"/>
    </location>
</feature>
<dbReference type="InterPro" id="IPR038770">
    <property type="entry name" value="Na+/solute_symporter_sf"/>
</dbReference>
<comment type="similarity">
    <text evidence="2">Belongs to the monovalent cation:proton antiporter 2 (CPA2) transporter (TC 2.A.37) family.</text>
</comment>
<keyword evidence="4 7" id="KW-0812">Transmembrane</keyword>
<keyword evidence="6 7" id="KW-0472">Membrane</keyword>
<organism evidence="10 11">
    <name type="scientific">Luteolibacter algae</name>
    <dbReference type="NCBI Taxonomy" id="454151"/>
    <lineage>
        <taxon>Bacteria</taxon>
        <taxon>Pseudomonadati</taxon>
        <taxon>Verrucomicrobiota</taxon>
        <taxon>Verrucomicrobiia</taxon>
        <taxon>Verrucomicrobiales</taxon>
        <taxon>Verrucomicrobiaceae</taxon>
        <taxon>Luteolibacter</taxon>
    </lineage>
</organism>
<sequence>MPEAEFLESLGIISVCAAVMVAIGRMVRMPAIVVYLLCGIVIGPWFGWVKMGEGLELVSETGIALLLFLVGLELSIGKVKDVGKVAVVAGVLQIGFTALSGYVLCSLLGFGMAEAVFLAIALTFSSTVVVVKLLDEKGELESLYGRIGLGVLLVQDLAVIMLLTFLAGMSDETGEAMNAGTVGIGLLKAFGGMAVLLVVALVASKYLLPKPFKWAARSPDVLLIWALSWCFLMVFGAHEFGLSLEVGAFLAGMSLAQLPYNEDLRRRVHPLMNLFVAVFFVTLGIRIDFSGASDHIGSVLALSTFVLLGKPLLFLAILGWRGYGRKTAFLTGVTLAQTSEFAFILAGLAMSKGLIGGNILLISALIGVVTIAVSSYTIIYSHSLYAWILRMGLLKFKFLDGKPEVADRIVHAGEHLDRHIIVVGMNSLGRELVRRLCAKGENVLAVDTDPQKMEDLPGSSLLGSVGYLSVLEEAGYSRAKLLVSALQIEQTNDLLAYRCRAAGVPCAIHVVDFSVIDNLLELETDYLMVSKVDGVKAQLRILQEMGVLK</sequence>
<evidence type="ECO:0000259" key="8">
    <source>
        <dbReference type="Pfam" id="PF00999"/>
    </source>
</evidence>
<evidence type="ECO:0000256" key="7">
    <source>
        <dbReference type="SAM" id="Phobius"/>
    </source>
</evidence>
<feature type="transmembrane region" description="Helical" evidence="7">
    <location>
        <begin position="295"/>
        <end position="320"/>
    </location>
</feature>
<dbReference type="Gene3D" id="1.20.1530.20">
    <property type="match status" value="1"/>
</dbReference>
<dbReference type="EMBL" id="JBHUIT010000010">
    <property type="protein sequence ID" value="MFD2256622.1"/>
    <property type="molecule type" value="Genomic_DNA"/>
</dbReference>
<evidence type="ECO:0000313" key="11">
    <source>
        <dbReference type="Proteomes" id="UP001597375"/>
    </source>
</evidence>
<feature type="transmembrane region" description="Helical" evidence="7">
    <location>
        <begin position="86"/>
        <end position="110"/>
    </location>
</feature>
<evidence type="ECO:0000256" key="2">
    <source>
        <dbReference type="ARBA" id="ARBA00005551"/>
    </source>
</evidence>
<dbReference type="Pfam" id="PF02254">
    <property type="entry name" value="TrkA_N"/>
    <property type="match status" value="1"/>
</dbReference>
<feature type="transmembrane region" description="Helical" evidence="7">
    <location>
        <begin position="189"/>
        <end position="208"/>
    </location>
</feature>
<reference evidence="11" key="1">
    <citation type="journal article" date="2019" name="Int. J. Syst. Evol. Microbiol.">
        <title>The Global Catalogue of Microorganisms (GCM) 10K type strain sequencing project: providing services to taxonomists for standard genome sequencing and annotation.</title>
        <authorList>
            <consortium name="The Broad Institute Genomics Platform"/>
            <consortium name="The Broad Institute Genome Sequencing Center for Infectious Disease"/>
            <person name="Wu L."/>
            <person name="Ma J."/>
        </authorList>
    </citation>
    <scope>NUCLEOTIDE SEQUENCE [LARGE SCALE GENOMIC DNA]</scope>
    <source>
        <strain evidence="11">CGMCC 4.7106</strain>
    </source>
</reference>
<feature type="domain" description="Cation/H+ exchanger transmembrane" evidence="8">
    <location>
        <begin position="17"/>
        <end position="374"/>
    </location>
</feature>
<feature type="transmembrane region" description="Helical" evidence="7">
    <location>
        <begin position="147"/>
        <end position="169"/>
    </location>
</feature>
<feature type="transmembrane region" description="Helical" evidence="7">
    <location>
        <begin position="355"/>
        <end position="388"/>
    </location>
</feature>
<gene>
    <name evidence="10" type="ORF">ACFSSA_08040</name>
</gene>
<name>A0ABW5D6X2_9BACT</name>
<keyword evidence="3" id="KW-0813">Transport</keyword>
<dbReference type="SUPFAM" id="SSF51735">
    <property type="entry name" value="NAD(P)-binding Rossmann-fold domains"/>
    <property type="match status" value="1"/>
</dbReference>
<feature type="transmembrane region" description="Helical" evidence="7">
    <location>
        <begin position="31"/>
        <end position="48"/>
    </location>
</feature>
<accession>A0ABW5D6X2</accession>
<dbReference type="InterPro" id="IPR036291">
    <property type="entry name" value="NAD(P)-bd_dom_sf"/>
</dbReference>
<evidence type="ECO:0000256" key="5">
    <source>
        <dbReference type="ARBA" id="ARBA00022989"/>
    </source>
</evidence>
<evidence type="ECO:0000256" key="1">
    <source>
        <dbReference type="ARBA" id="ARBA00004141"/>
    </source>
</evidence>
<feature type="transmembrane region" description="Helical" evidence="7">
    <location>
        <begin position="6"/>
        <end position="24"/>
    </location>
</feature>
<comment type="subcellular location">
    <subcellularLocation>
        <location evidence="1">Membrane</location>
        <topology evidence="1">Multi-pass membrane protein</topology>
    </subcellularLocation>
</comment>
<dbReference type="PANTHER" id="PTHR42751">
    <property type="entry name" value="SODIUM/HYDROGEN EXCHANGER FAMILY/TRKA DOMAIN PROTEIN"/>
    <property type="match status" value="1"/>
</dbReference>
<protein>
    <submittedName>
        <fullName evidence="10">Cation:proton antiporter</fullName>
    </submittedName>
</protein>
<evidence type="ECO:0000259" key="9">
    <source>
        <dbReference type="Pfam" id="PF02254"/>
    </source>
</evidence>
<feature type="domain" description="RCK N-terminal" evidence="9">
    <location>
        <begin position="420"/>
        <end position="501"/>
    </location>
</feature>
<evidence type="ECO:0000313" key="10">
    <source>
        <dbReference type="EMBL" id="MFD2256622.1"/>
    </source>
</evidence>
<comment type="caution">
    <text evidence="10">The sequence shown here is derived from an EMBL/GenBank/DDBJ whole genome shotgun (WGS) entry which is preliminary data.</text>
</comment>
<evidence type="ECO:0000256" key="6">
    <source>
        <dbReference type="ARBA" id="ARBA00023136"/>
    </source>
</evidence>
<evidence type="ECO:0000256" key="3">
    <source>
        <dbReference type="ARBA" id="ARBA00022448"/>
    </source>
</evidence>
<proteinExistence type="inferred from homology"/>